<protein>
    <submittedName>
        <fullName evidence="1">Uncharacterized protein</fullName>
    </submittedName>
</protein>
<accession>A0A081KCK9</accession>
<name>A0A081KCK9_9GAMM</name>
<keyword evidence="2" id="KW-1185">Reference proteome</keyword>
<sequence>MNNVNNKATGSNQYETVWDPESKQNYTILQSVMVVAHEPKEAYMNQEKSFSRVVEAVEQDNSRGHGGMGVLIPCSDSGIIVDSQQYDPELYAVRYQKYREWTIEQVIMRDLGAAERMKSVQDIMPEGGLSEAPCKSSPVLYIPLDQL</sequence>
<comment type="caution">
    <text evidence="1">The sequence shown here is derived from an EMBL/GenBank/DDBJ whole genome shotgun (WGS) entry which is preliminary data.</text>
</comment>
<evidence type="ECO:0000313" key="2">
    <source>
        <dbReference type="Proteomes" id="UP000027997"/>
    </source>
</evidence>
<dbReference type="EMBL" id="JOJP01000001">
    <property type="protein sequence ID" value="KEI71885.1"/>
    <property type="molecule type" value="Genomic_DNA"/>
</dbReference>
<reference evidence="1 2" key="1">
    <citation type="submission" date="2014-06" db="EMBL/GenBank/DDBJ databases">
        <title>Whole Genome Sequences of Three Symbiotic Endozoicomonas Bacteria.</title>
        <authorList>
            <person name="Neave M.J."/>
            <person name="Apprill A."/>
            <person name="Voolstra C.R."/>
        </authorList>
    </citation>
    <scope>NUCLEOTIDE SEQUENCE [LARGE SCALE GENOMIC DNA]</scope>
    <source>
        <strain evidence="1 2">DSM 22380</strain>
    </source>
</reference>
<proteinExistence type="predicted"/>
<evidence type="ECO:0000313" key="1">
    <source>
        <dbReference type="EMBL" id="KEI71885.1"/>
    </source>
</evidence>
<dbReference type="AlphaFoldDB" id="A0A081KCK9"/>
<gene>
    <name evidence="1" type="ORF">GV64_15110</name>
</gene>
<organism evidence="1 2">
    <name type="scientific">Endozoicomonas elysicola</name>
    <dbReference type="NCBI Taxonomy" id="305900"/>
    <lineage>
        <taxon>Bacteria</taxon>
        <taxon>Pseudomonadati</taxon>
        <taxon>Pseudomonadota</taxon>
        <taxon>Gammaproteobacteria</taxon>
        <taxon>Oceanospirillales</taxon>
        <taxon>Endozoicomonadaceae</taxon>
        <taxon>Endozoicomonas</taxon>
    </lineage>
</organism>
<dbReference type="Proteomes" id="UP000027997">
    <property type="component" value="Unassembled WGS sequence"/>
</dbReference>